<keyword evidence="2" id="KW-1133">Transmembrane helix</keyword>
<keyword evidence="2" id="KW-0472">Membrane</keyword>
<feature type="compositionally biased region" description="Basic residues" evidence="1">
    <location>
        <begin position="64"/>
        <end position="75"/>
    </location>
</feature>
<organism evidence="3 4">
    <name type="scientific">Castilleja foliolosa</name>
    <dbReference type="NCBI Taxonomy" id="1961234"/>
    <lineage>
        <taxon>Eukaryota</taxon>
        <taxon>Viridiplantae</taxon>
        <taxon>Streptophyta</taxon>
        <taxon>Embryophyta</taxon>
        <taxon>Tracheophyta</taxon>
        <taxon>Spermatophyta</taxon>
        <taxon>Magnoliopsida</taxon>
        <taxon>eudicotyledons</taxon>
        <taxon>Gunneridae</taxon>
        <taxon>Pentapetalae</taxon>
        <taxon>asterids</taxon>
        <taxon>lamiids</taxon>
        <taxon>Lamiales</taxon>
        <taxon>Orobanchaceae</taxon>
        <taxon>Pedicularideae</taxon>
        <taxon>Castillejinae</taxon>
        <taxon>Castilleja</taxon>
    </lineage>
</organism>
<feature type="transmembrane region" description="Helical" evidence="2">
    <location>
        <begin position="136"/>
        <end position="157"/>
    </location>
</feature>
<accession>A0ABD3CBF7</accession>
<keyword evidence="4" id="KW-1185">Reference proteome</keyword>
<keyword evidence="2" id="KW-0812">Transmembrane</keyword>
<evidence type="ECO:0008006" key="5">
    <source>
        <dbReference type="Google" id="ProtNLM"/>
    </source>
</evidence>
<reference evidence="4" key="1">
    <citation type="journal article" date="2024" name="IScience">
        <title>Strigolactones Initiate the Formation of Haustorium-like Structures in Castilleja.</title>
        <authorList>
            <person name="Buerger M."/>
            <person name="Peterson D."/>
            <person name="Chory J."/>
        </authorList>
    </citation>
    <scope>NUCLEOTIDE SEQUENCE [LARGE SCALE GENOMIC DNA]</scope>
</reference>
<evidence type="ECO:0000256" key="1">
    <source>
        <dbReference type="SAM" id="MobiDB-lite"/>
    </source>
</evidence>
<gene>
    <name evidence="3" type="ORF">CASFOL_028548</name>
</gene>
<proteinExistence type="predicted"/>
<dbReference type="EMBL" id="JAVIJP010000039">
    <property type="protein sequence ID" value="KAL3627185.1"/>
    <property type="molecule type" value="Genomic_DNA"/>
</dbReference>
<sequence>MIIRMNLPHPTDSATTLSISTLRNTRRESYVIDASITSTTREVEGSQVCDGGFRPLPVTSLTSRRLKPRRRRKTQKPSSTMPRRPRTPNLLRRLVTRLLRLPTTMLGWMKPLRRRKSMMQGGKPRLPLSFSRRSQVTIVTILLILSLTLVTSLIYNFDD</sequence>
<protein>
    <recommendedName>
        <fullName evidence="5">Transmembrane protein</fullName>
    </recommendedName>
</protein>
<name>A0ABD3CBF7_9LAMI</name>
<dbReference type="Proteomes" id="UP001632038">
    <property type="component" value="Unassembled WGS sequence"/>
</dbReference>
<evidence type="ECO:0000256" key="2">
    <source>
        <dbReference type="SAM" id="Phobius"/>
    </source>
</evidence>
<feature type="region of interest" description="Disordered" evidence="1">
    <location>
        <begin position="64"/>
        <end position="88"/>
    </location>
</feature>
<comment type="caution">
    <text evidence="3">The sequence shown here is derived from an EMBL/GenBank/DDBJ whole genome shotgun (WGS) entry which is preliminary data.</text>
</comment>
<dbReference type="AlphaFoldDB" id="A0ABD3CBF7"/>
<feature type="compositionally biased region" description="Low complexity" evidence="1">
    <location>
        <begin position="76"/>
        <end position="88"/>
    </location>
</feature>
<evidence type="ECO:0000313" key="4">
    <source>
        <dbReference type="Proteomes" id="UP001632038"/>
    </source>
</evidence>
<evidence type="ECO:0000313" key="3">
    <source>
        <dbReference type="EMBL" id="KAL3627185.1"/>
    </source>
</evidence>